<dbReference type="GO" id="GO:0000938">
    <property type="term" value="C:GARP complex"/>
    <property type="evidence" value="ECO:0007669"/>
    <property type="project" value="TreeGrafter"/>
</dbReference>
<dbReference type="GO" id="GO:0042147">
    <property type="term" value="P:retrograde transport, endosome to Golgi"/>
    <property type="evidence" value="ECO:0007669"/>
    <property type="project" value="TreeGrafter"/>
</dbReference>
<proteinExistence type="inferred from homology"/>
<dbReference type="InterPro" id="IPR016159">
    <property type="entry name" value="Cullin_repeat-like_dom_sf"/>
</dbReference>
<keyword evidence="10" id="KW-1185">Reference proteome</keyword>
<dbReference type="Pfam" id="PF20655">
    <property type="entry name" value="Vps52_C"/>
    <property type="match status" value="1"/>
</dbReference>
<feature type="domain" description="Vps52 C-terminal" evidence="8">
    <location>
        <begin position="298"/>
        <end position="591"/>
    </location>
</feature>
<dbReference type="InterPro" id="IPR007258">
    <property type="entry name" value="Vps52"/>
</dbReference>
<dbReference type="Proteomes" id="UP000324585">
    <property type="component" value="Unassembled WGS sequence"/>
</dbReference>
<dbReference type="AlphaFoldDB" id="A0A5J4YNV5"/>
<keyword evidence="4" id="KW-0653">Protein transport</keyword>
<name>A0A5J4YNV5_PORPP</name>
<evidence type="ECO:0000259" key="8">
    <source>
        <dbReference type="Pfam" id="PF20655"/>
    </source>
</evidence>
<evidence type="ECO:0000256" key="4">
    <source>
        <dbReference type="ARBA" id="ARBA00022927"/>
    </source>
</evidence>
<dbReference type="OrthoDB" id="19482at2759"/>
<keyword evidence="5" id="KW-0333">Golgi apparatus</keyword>
<evidence type="ECO:0000256" key="1">
    <source>
        <dbReference type="ARBA" id="ARBA00004601"/>
    </source>
</evidence>
<accession>A0A5J4YNV5</accession>
<gene>
    <name evidence="9" type="ORF">FVE85_9250</name>
</gene>
<evidence type="ECO:0000313" key="10">
    <source>
        <dbReference type="Proteomes" id="UP000324585"/>
    </source>
</evidence>
<dbReference type="GO" id="GO:0019905">
    <property type="term" value="F:syntaxin binding"/>
    <property type="evidence" value="ECO:0007669"/>
    <property type="project" value="TreeGrafter"/>
</dbReference>
<dbReference type="OMA" id="IHVVMVE"/>
<evidence type="ECO:0000256" key="2">
    <source>
        <dbReference type="ARBA" id="ARBA00008180"/>
    </source>
</evidence>
<dbReference type="GO" id="GO:0005829">
    <property type="term" value="C:cytosol"/>
    <property type="evidence" value="ECO:0007669"/>
    <property type="project" value="GOC"/>
</dbReference>
<reference evidence="10" key="1">
    <citation type="journal article" date="2019" name="Nat. Commun.">
        <title>Expansion of phycobilisome linker gene families in mesophilic red algae.</title>
        <authorList>
            <person name="Lee J."/>
            <person name="Kim D."/>
            <person name="Bhattacharya D."/>
            <person name="Yoon H.S."/>
        </authorList>
    </citation>
    <scope>NUCLEOTIDE SEQUENCE [LARGE SCALE GENOMIC DNA]</scope>
    <source>
        <strain evidence="10">CCMP 1328</strain>
    </source>
</reference>
<feature type="compositionally biased region" description="Basic and acidic residues" evidence="6">
    <location>
        <begin position="613"/>
        <end position="626"/>
    </location>
</feature>
<dbReference type="GO" id="GO:0015031">
    <property type="term" value="P:protein transport"/>
    <property type="evidence" value="ECO:0007669"/>
    <property type="project" value="UniProtKB-KW"/>
</dbReference>
<evidence type="ECO:0000256" key="3">
    <source>
        <dbReference type="ARBA" id="ARBA00022448"/>
    </source>
</evidence>
<dbReference type="InterPro" id="IPR048361">
    <property type="entry name" value="Vps52_C"/>
</dbReference>
<comment type="caution">
    <text evidence="9">The sequence shown here is derived from an EMBL/GenBank/DDBJ whole genome shotgun (WGS) entry which is preliminary data.</text>
</comment>
<comment type="subcellular location">
    <subcellularLocation>
        <location evidence="1">Golgi apparatus</location>
        <location evidence="1">trans-Golgi network</location>
    </subcellularLocation>
</comment>
<dbReference type="GO" id="GO:0032456">
    <property type="term" value="P:endocytic recycling"/>
    <property type="evidence" value="ECO:0007669"/>
    <property type="project" value="TreeGrafter"/>
</dbReference>
<evidence type="ECO:0000259" key="7">
    <source>
        <dbReference type="Pfam" id="PF04129"/>
    </source>
</evidence>
<dbReference type="PANTHER" id="PTHR14190:SF7">
    <property type="entry name" value="VACUOLAR PROTEIN SORTING-ASSOCIATED PROTEIN 52 HOMOLOG"/>
    <property type="match status" value="1"/>
</dbReference>
<protein>
    <submittedName>
        <fullName evidence="9">Vacuolar protein sorting-associated protein 52 A</fullName>
    </submittedName>
</protein>
<evidence type="ECO:0000313" key="9">
    <source>
        <dbReference type="EMBL" id="KAA8492978.1"/>
    </source>
</evidence>
<dbReference type="EMBL" id="VRMN01000008">
    <property type="protein sequence ID" value="KAA8492978.1"/>
    <property type="molecule type" value="Genomic_DNA"/>
</dbReference>
<dbReference type="InterPro" id="IPR048319">
    <property type="entry name" value="Vps52_CC"/>
</dbReference>
<dbReference type="PANTHER" id="PTHR14190">
    <property type="entry name" value="SUPPRESSOR OF ACTIN MUTATIONS 2/VACUOLAR PROTEIN SORTING 52"/>
    <property type="match status" value="1"/>
</dbReference>
<dbReference type="SUPFAM" id="SSF74788">
    <property type="entry name" value="Cullin repeat-like"/>
    <property type="match status" value="1"/>
</dbReference>
<keyword evidence="3" id="KW-0813">Transport</keyword>
<sequence>MDTVSRELLRFVRDGERMRERGNREKMEAGSAVFLEETELLWSTLALDTKQDDDLFALDLDEMAAALRSERVAHVLRDADALADAELAKLAFELEAELRSIEAGSIERFVEQGAALNALNDSMRACDSGLLQIESQMLQHSHRLAQLIDEMKRLEMETVACSRSAQLKGRSEAHITAFLDEIMLPIELVACIVDGHVGSDKYTSALQLLSKKVAFYELEDTKRSAAYREMRPQLERLLLKAISRVRDHLLLKLAMLKRPNTNIQIIKESVLLKQQYLFEFLQDHSAESFIEVRADYIDTMSVLYAHLFNKYLAGLLELKDELGREGELLVDQGQGWLGSIGQMLQQQHQHRSLFGLGERERALANLAAPAVILAVATSKNQRFLFEEIYRSLCKMLLDTCGSEAVFDVHLFGELPGALFATLFEPIVGIILDALRTHVAASHDPIGLLILLVMNENFSHELKRRKLPELEELFLQGAIALKPKVKELLDGNVKVLQSTSAASLFSNPNDVSPKIVSRRFAEMNASVLRVLSMSSSPRPDDTVRETLRRLRAEYQGLIQRVAALYPKPKLRYAFLINNYDLVLSFMEEAGLRHQDMALTSAREEEGSGSPSSRARTDADAPAGPERRGTTEALAMEEAGLFEDAVAGHAAAYVEQQLSDHFPDVLGLVRLAQKHRDKGSQLEISEAKLRLVLRNFTNNYVLVIEHMRSEIFREFPNLDMGMDVLRRCLAQLLSYHKRVEGIVQAVNPSLKSIMVATTTLVFEIRKLSTLEGV</sequence>
<dbReference type="Pfam" id="PF04129">
    <property type="entry name" value="Vps52_CC"/>
    <property type="match status" value="1"/>
</dbReference>
<organism evidence="9 10">
    <name type="scientific">Porphyridium purpureum</name>
    <name type="common">Red alga</name>
    <name type="synonym">Porphyridium cruentum</name>
    <dbReference type="NCBI Taxonomy" id="35688"/>
    <lineage>
        <taxon>Eukaryota</taxon>
        <taxon>Rhodophyta</taxon>
        <taxon>Bangiophyceae</taxon>
        <taxon>Porphyridiales</taxon>
        <taxon>Porphyridiaceae</taxon>
        <taxon>Porphyridium</taxon>
    </lineage>
</organism>
<evidence type="ECO:0000256" key="5">
    <source>
        <dbReference type="ARBA" id="ARBA00023034"/>
    </source>
</evidence>
<comment type="similarity">
    <text evidence="2">Belongs to the VPS52 family.</text>
</comment>
<feature type="domain" description="Vps52 coiled-coil" evidence="7">
    <location>
        <begin position="116"/>
        <end position="281"/>
    </location>
</feature>
<dbReference type="GO" id="GO:0006896">
    <property type="term" value="P:Golgi to vacuole transport"/>
    <property type="evidence" value="ECO:0007669"/>
    <property type="project" value="TreeGrafter"/>
</dbReference>
<feature type="region of interest" description="Disordered" evidence="6">
    <location>
        <begin position="598"/>
        <end position="626"/>
    </location>
</feature>
<evidence type="ECO:0000256" key="6">
    <source>
        <dbReference type="SAM" id="MobiDB-lite"/>
    </source>
</evidence>